<dbReference type="Proteomes" id="UP001163947">
    <property type="component" value="Chromosome"/>
</dbReference>
<accession>A0AA46SB72</accession>
<dbReference type="GeneID" id="83620925"/>
<dbReference type="RefSeq" id="WP_065922358.1">
    <property type="nucleotide sequence ID" value="NZ_CP088969.1"/>
</dbReference>
<proteinExistence type="predicted"/>
<reference evidence="2" key="1">
    <citation type="submission" date="2022-09" db="EMBL/GenBank/DDBJ databases">
        <title>The genome sequence of Rhodococcus aetherivorans N1.</title>
        <authorList>
            <person name="Jiang W."/>
        </authorList>
    </citation>
    <scope>NUCLEOTIDE SEQUENCE</scope>
    <source>
        <strain evidence="2">N1</strain>
    </source>
</reference>
<evidence type="ECO:0000313" key="3">
    <source>
        <dbReference type="Proteomes" id="UP001163947"/>
    </source>
</evidence>
<evidence type="ECO:0000256" key="1">
    <source>
        <dbReference type="SAM" id="MobiDB-lite"/>
    </source>
</evidence>
<gene>
    <name evidence="2" type="ORF">OCS65_10870</name>
</gene>
<protein>
    <submittedName>
        <fullName evidence="2">Uncharacterized protein</fullName>
    </submittedName>
</protein>
<name>A0AA46SB72_9NOCA</name>
<feature type="region of interest" description="Disordered" evidence="1">
    <location>
        <begin position="37"/>
        <end position="56"/>
    </location>
</feature>
<dbReference type="AlphaFoldDB" id="A0AA46SB72"/>
<sequence>MGEVAEFPVEGGSQDPAGLPRQERLEALRRQIAAIPVRGESARPRPAEPATSPVPVDRLLPVPEPLARLLPDGGLVRGSVVSFSGAMSLLIGVLASATAAGGHAAVVGHRRLGLLAAAEMGAELSRIALIPEPGPDPVEVAAVLLDGMDLVVLGLGGAVVPPARTRAVVARARSKGAALMVTDGRWDGAHVRLEAAVHGYRGLSASARGRLCGTGLSVRAQGRAFQPRVARIDLCAGRTGVEWRPGEPARVGSVPRPAEVAR</sequence>
<dbReference type="EMBL" id="CP106982">
    <property type="protein sequence ID" value="UYF96215.1"/>
    <property type="molecule type" value="Genomic_DNA"/>
</dbReference>
<feature type="region of interest" description="Disordered" evidence="1">
    <location>
        <begin position="1"/>
        <end position="20"/>
    </location>
</feature>
<organism evidence="2 3">
    <name type="scientific">Rhodococcus aetherivorans</name>
    <dbReference type="NCBI Taxonomy" id="191292"/>
    <lineage>
        <taxon>Bacteria</taxon>
        <taxon>Bacillati</taxon>
        <taxon>Actinomycetota</taxon>
        <taxon>Actinomycetes</taxon>
        <taxon>Mycobacteriales</taxon>
        <taxon>Nocardiaceae</taxon>
        <taxon>Rhodococcus</taxon>
    </lineage>
</organism>
<evidence type="ECO:0000313" key="2">
    <source>
        <dbReference type="EMBL" id="UYF96215.1"/>
    </source>
</evidence>